<dbReference type="InterPro" id="IPR022085">
    <property type="entry name" value="OpdG"/>
</dbReference>
<dbReference type="Proteomes" id="UP000799441">
    <property type="component" value="Unassembled WGS sequence"/>
</dbReference>
<organism evidence="1 2">
    <name type="scientific">Polychaeton citri CBS 116435</name>
    <dbReference type="NCBI Taxonomy" id="1314669"/>
    <lineage>
        <taxon>Eukaryota</taxon>
        <taxon>Fungi</taxon>
        <taxon>Dikarya</taxon>
        <taxon>Ascomycota</taxon>
        <taxon>Pezizomycotina</taxon>
        <taxon>Dothideomycetes</taxon>
        <taxon>Dothideomycetidae</taxon>
        <taxon>Capnodiales</taxon>
        <taxon>Capnodiaceae</taxon>
        <taxon>Polychaeton</taxon>
    </lineage>
</organism>
<gene>
    <name evidence="1" type="ORF">K431DRAFT_288121</name>
</gene>
<dbReference type="PANTHER" id="PTHR38797:SF4">
    <property type="entry name" value="NUCLEAR PORE COMPLEX PROTEIN NUP85"/>
    <property type="match status" value="1"/>
</dbReference>
<dbReference type="PANTHER" id="PTHR38797">
    <property type="entry name" value="NUCLEAR PORE COMPLEX PROTEIN NUP85-RELATED"/>
    <property type="match status" value="1"/>
</dbReference>
<dbReference type="AlphaFoldDB" id="A0A9P4Q4B5"/>
<evidence type="ECO:0000313" key="2">
    <source>
        <dbReference type="Proteomes" id="UP000799441"/>
    </source>
</evidence>
<sequence length="183" mass="20934">MNGDLIKLIMVWSDLEQDAPLHPRLEDRPGYVNTRSERPPWRPEPGRWLTAGEWTNLNAFMARLHTAAPDLPKVDLRGLFAMIEALEQPLTPSQLEDVLPAAACWVVYAGEELRRNDTPYAHYDDDGGSKRLPWSKGQLWNGPHAFNQVRWQFWMQRFKDIAGRRDIDDTTRSAALQALEAGS</sequence>
<evidence type="ECO:0000313" key="1">
    <source>
        <dbReference type="EMBL" id="KAF2717874.1"/>
    </source>
</evidence>
<name>A0A9P4Q4B5_9PEZI</name>
<comment type="caution">
    <text evidence="1">The sequence shown here is derived from an EMBL/GenBank/DDBJ whole genome shotgun (WGS) entry which is preliminary data.</text>
</comment>
<proteinExistence type="predicted"/>
<dbReference type="InterPro" id="IPR053204">
    <property type="entry name" value="Oxopyrrolidines_Biosynth-assoc"/>
</dbReference>
<dbReference type="OrthoDB" id="3350591at2759"/>
<reference evidence="1" key="1">
    <citation type="journal article" date="2020" name="Stud. Mycol.">
        <title>101 Dothideomycetes genomes: a test case for predicting lifestyles and emergence of pathogens.</title>
        <authorList>
            <person name="Haridas S."/>
            <person name="Albert R."/>
            <person name="Binder M."/>
            <person name="Bloem J."/>
            <person name="Labutti K."/>
            <person name="Salamov A."/>
            <person name="Andreopoulos B."/>
            <person name="Baker S."/>
            <person name="Barry K."/>
            <person name="Bills G."/>
            <person name="Bluhm B."/>
            <person name="Cannon C."/>
            <person name="Castanera R."/>
            <person name="Culley D."/>
            <person name="Daum C."/>
            <person name="Ezra D."/>
            <person name="Gonzalez J."/>
            <person name="Henrissat B."/>
            <person name="Kuo A."/>
            <person name="Liang C."/>
            <person name="Lipzen A."/>
            <person name="Lutzoni F."/>
            <person name="Magnuson J."/>
            <person name="Mondo S."/>
            <person name="Nolan M."/>
            <person name="Ohm R."/>
            <person name="Pangilinan J."/>
            <person name="Park H.-J."/>
            <person name="Ramirez L."/>
            <person name="Alfaro M."/>
            <person name="Sun H."/>
            <person name="Tritt A."/>
            <person name="Yoshinaga Y."/>
            <person name="Zwiers L.-H."/>
            <person name="Turgeon B."/>
            <person name="Goodwin S."/>
            <person name="Spatafora J."/>
            <person name="Crous P."/>
            <person name="Grigoriev I."/>
        </authorList>
    </citation>
    <scope>NUCLEOTIDE SEQUENCE</scope>
    <source>
        <strain evidence="1">CBS 116435</strain>
    </source>
</reference>
<protein>
    <submittedName>
        <fullName evidence="1">Uncharacterized protein</fullName>
    </submittedName>
</protein>
<accession>A0A9P4Q4B5</accession>
<keyword evidence="2" id="KW-1185">Reference proteome</keyword>
<dbReference type="Pfam" id="PF12311">
    <property type="entry name" value="DUF3632"/>
    <property type="match status" value="1"/>
</dbReference>
<dbReference type="EMBL" id="MU003834">
    <property type="protein sequence ID" value="KAF2717874.1"/>
    <property type="molecule type" value="Genomic_DNA"/>
</dbReference>